<evidence type="ECO:0000259" key="1">
    <source>
        <dbReference type="Pfam" id="PF12146"/>
    </source>
</evidence>
<dbReference type="InterPro" id="IPR022742">
    <property type="entry name" value="Hydrolase_4"/>
</dbReference>
<dbReference type="GO" id="GO:0004177">
    <property type="term" value="F:aminopeptidase activity"/>
    <property type="evidence" value="ECO:0007669"/>
    <property type="project" value="UniProtKB-KW"/>
</dbReference>
<gene>
    <name evidence="2" type="ORF">SAMN02745724_04403</name>
</gene>
<keyword evidence="3" id="KW-1185">Reference proteome</keyword>
<dbReference type="Pfam" id="PF12146">
    <property type="entry name" value="Hydrolase_4"/>
    <property type="match status" value="1"/>
</dbReference>
<reference evidence="2 3" key="1">
    <citation type="submission" date="2016-10" db="EMBL/GenBank/DDBJ databases">
        <authorList>
            <person name="de Groot N.N."/>
        </authorList>
    </citation>
    <scope>NUCLEOTIDE SEQUENCE [LARGE SCALE GENOMIC DNA]</scope>
    <source>
        <strain evidence="2 3">DSM 6059</strain>
    </source>
</reference>
<dbReference type="SUPFAM" id="SSF53474">
    <property type="entry name" value="alpha/beta-Hydrolases"/>
    <property type="match status" value="1"/>
</dbReference>
<dbReference type="RefSeq" id="WP_091989825.1">
    <property type="nucleotide sequence ID" value="NZ_FOLO01000054.1"/>
</dbReference>
<dbReference type="AlphaFoldDB" id="A0A1I1S012"/>
<dbReference type="Gene3D" id="3.40.50.1820">
    <property type="entry name" value="alpha/beta hydrolase"/>
    <property type="match status" value="1"/>
</dbReference>
<evidence type="ECO:0000313" key="2">
    <source>
        <dbReference type="EMBL" id="SFD39865.1"/>
    </source>
</evidence>
<keyword evidence="2" id="KW-0645">Protease</keyword>
<dbReference type="STRING" id="1123010.SAMN02745724_04403"/>
<dbReference type="GO" id="GO:0016020">
    <property type="term" value="C:membrane"/>
    <property type="evidence" value="ECO:0007669"/>
    <property type="project" value="TreeGrafter"/>
</dbReference>
<dbReference type="Proteomes" id="UP000198862">
    <property type="component" value="Unassembled WGS sequence"/>
</dbReference>
<keyword evidence="2" id="KW-0031">Aminopeptidase</keyword>
<proteinExistence type="predicted"/>
<dbReference type="InterPro" id="IPR029058">
    <property type="entry name" value="AB_hydrolase_fold"/>
</dbReference>
<feature type="domain" description="Serine aminopeptidase S33" evidence="1">
    <location>
        <begin position="82"/>
        <end position="162"/>
    </location>
</feature>
<dbReference type="PANTHER" id="PTHR43798:SF33">
    <property type="entry name" value="HYDROLASE, PUTATIVE (AFU_ORTHOLOGUE AFUA_2G14860)-RELATED"/>
    <property type="match status" value="1"/>
</dbReference>
<organism evidence="2 3">
    <name type="scientific">Pseudoalteromonas denitrificans DSM 6059</name>
    <dbReference type="NCBI Taxonomy" id="1123010"/>
    <lineage>
        <taxon>Bacteria</taxon>
        <taxon>Pseudomonadati</taxon>
        <taxon>Pseudomonadota</taxon>
        <taxon>Gammaproteobacteria</taxon>
        <taxon>Alteromonadales</taxon>
        <taxon>Pseudoalteromonadaceae</taxon>
        <taxon>Pseudoalteromonas</taxon>
    </lineage>
</organism>
<accession>A0A1I1S012</accession>
<sequence>MSNKIYFSDKKDRKSFNFYLIKMLSTSLHFIAPALAKKQTKKLLLTPMISKKIKFAKTDFKQVKQEAPYGDLNLYRTGSGRKVILTHGWSGGASQFFPLMQKIADAGFEAIAFDHYGHGKSSGQFANLPLFVKGLNAIIEHEGKNNIACIISHSMGTVAALNQDKSLNHLLIAPTFGFYQSFEKRILSTGIKSNLFHNMLADVEQEHQLKFKDLLPEQHLAKTQGRIHIVHDQGDRFAPFDLAKQQVESFEHVSFTATSGLGHGRVINSDPTWEAFQKLAFN</sequence>
<dbReference type="PANTHER" id="PTHR43798">
    <property type="entry name" value="MONOACYLGLYCEROL LIPASE"/>
    <property type="match status" value="1"/>
</dbReference>
<dbReference type="EMBL" id="FOLO01000054">
    <property type="protein sequence ID" value="SFD39865.1"/>
    <property type="molecule type" value="Genomic_DNA"/>
</dbReference>
<protein>
    <submittedName>
        <fullName evidence="2">Serine aminopeptidase, S33</fullName>
    </submittedName>
</protein>
<dbReference type="OrthoDB" id="9785847at2"/>
<name>A0A1I1S012_9GAMM</name>
<dbReference type="InterPro" id="IPR050266">
    <property type="entry name" value="AB_hydrolase_sf"/>
</dbReference>
<evidence type="ECO:0000313" key="3">
    <source>
        <dbReference type="Proteomes" id="UP000198862"/>
    </source>
</evidence>
<keyword evidence="2" id="KW-0378">Hydrolase</keyword>